<dbReference type="EMBL" id="AVOT02025802">
    <property type="protein sequence ID" value="MBW0517255.1"/>
    <property type="molecule type" value="Genomic_DNA"/>
</dbReference>
<accession>A0A9Q3HWK2</accession>
<evidence type="ECO:0000313" key="1">
    <source>
        <dbReference type="EMBL" id="MBW0517255.1"/>
    </source>
</evidence>
<comment type="caution">
    <text evidence="1">The sequence shown here is derived from an EMBL/GenBank/DDBJ whole genome shotgun (WGS) entry which is preliminary data.</text>
</comment>
<organism evidence="1 2">
    <name type="scientific">Austropuccinia psidii MF-1</name>
    <dbReference type="NCBI Taxonomy" id="1389203"/>
    <lineage>
        <taxon>Eukaryota</taxon>
        <taxon>Fungi</taxon>
        <taxon>Dikarya</taxon>
        <taxon>Basidiomycota</taxon>
        <taxon>Pucciniomycotina</taxon>
        <taxon>Pucciniomycetes</taxon>
        <taxon>Pucciniales</taxon>
        <taxon>Sphaerophragmiaceae</taxon>
        <taxon>Austropuccinia</taxon>
    </lineage>
</organism>
<protein>
    <submittedName>
        <fullName evidence="1">Uncharacterized protein</fullName>
    </submittedName>
</protein>
<reference evidence="1" key="1">
    <citation type="submission" date="2021-03" db="EMBL/GenBank/DDBJ databases">
        <title>Draft genome sequence of rust myrtle Austropuccinia psidii MF-1, a brazilian biotype.</title>
        <authorList>
            <person name="Quecine M.C."/>
            <person name="Pachon D.M.R."/>
            <person name="Bonatelli M.L."/>
            <person name="Correr F.H."/>
            <person name="Franceschini L.M."/>
            <person name="Leite T.F."/>
            <person name="Margarido G.R.A."/>
            <person name="Almeida C.A."/>
            <person name="Ferrarezi J.A."/>
            <person name="Labate C.A."/>
        </authorList>
    </citation>
    <scope>NUCLEOTIDE SEQUENCE</scope>
    <source>
        <strain evidence="1">MF-1</strain>
    </source>
</reference>
<dbReference type="AlphaFoldDB" id="A0A9Q3HWK2"/>
<proteinExistence type="predicted"/>
<sequence length="342" mass="37017">MFKKLGIKDNELEGLLAQAACHAPTALNQMAFDQLVTAAILAKGEEKLNSTFVGQVILNASTKANENTLLLPHCESTYYPNSLSEATLTGTSAPLAHWQEDCTNTRAVVNPIHAKSGQGHQKNGHLWPQAPGTNGMATLRVPVRGGLVVIGNVAFSNKLLGTILSIGRLCRAGVFPLFSGLMLSLVVPDHLVTTTFHNNCWWMNVTVGEETNESAAETSSLPLIERNPLSCPATSKLSCREWHPRSTRLPIPINHTRPCLDVQHCLSAEVEIGCAGCNTGCNCTSVCSTEDQPERITDRQCQGACLRIPHCGTLKARYWSSSIAALFATGEWQSRASQLHPR</sequence>
<name>A0A9Q3HWK2_9BASI</name>
<dbReference type="Proteomes" id="UP000765509">
    <property type="component" value="Unassembled WGS sequence"/>
</dbReference>
<evidence type="ECO:0000313" key="2">
    <source>
        <dbReference type="Proteomes" id="UP000765509"/>
    </source>
</evidence>
<keyword evidence="2" id="KW-1185">Reference proteome</keyword>
<gene>
    <name evidence="1" type="ORF">O181_056970</name>
</gene>